<dbReference type="InterPro" id="IPR018392">
    <property type="entry name" value="LysM"/>
</dbReference>
<dbReference type="STRING" id="1042311.A0A2T3YSE3"/>
<dbReference type="InterPro" id="IPR052210">
    <property type="entry name" value="LysM1-like"/>
</dbReference>
<evidence type="ECO:0000259" key="5">
    <source>
        <dbReference type="PROSITE" id="PS51782"/>
    </source>
</evidence>
<accession>A0A2T3YSE3</accession>
<dbReference type="OrthoDB" id="2281372at2759"/>
<reference evidence="6 7" key="1">
    <citation type="submission" date="2016-07" db="EMBL/GenBank/DDBJ databases">
        <title>Multiple horizontal gene transfer events from other fungi enriched the ability of initially mycotrophic Trichoderma (Ascomycota) to feed on dead plant biomass.</title>
        <authorList>
            <consortium name="DOE Joint Genome Institute"/>
            <person name="Aerts A."/>
            <person name="Atanasova L."/>
            <person name="Chenthamara K."/>
            <person name="Zhang J."/>
            <person name="Grujic M."/>
            <person name="Henrissat B."/>
            <person name="Kuo A."/>
            <person name="Salamov A."/>
            <person name="Lipzen A."/>
            <person name="Labutti K."/>
            <person name="Barry K."/>
            <person name="Miao Y."/>
            <person name="Rahimi M.J."/>
            <person name="Shen Q."/>
            <person name="Grigoriev I.V."/>
            <person name="Kubicek C.P."/>
            <person name="Druzhinina I.S."/>
        </authorList>
    </citation>
    <scope>NUCLEOTIDE SEQUENCE [LARGE SCALE GENOMIC DNA]</scope>
    <source>
        <strain evidence="6 7">CBS 433.97</strain>
    </source>
</reference>
<dbReference type="Gene3D" id="3.10.350.10">
    <property type="entry name" value="LysM domain"/>
    <property type="match status" value="2"/>
</dbReference>
<dbReference type="Proteomes" id="UP000240493">
    <property type="component" value="Unassembled WGS sequence"/>
</dbReference>
<proteinExistence type="inferred from homology"/>
<keyword evidence="7" id="KW-1185">Reference proteome</keyword>
<protein>
    <submittedName>
        <fullName evidence="6">Carbohydrate-binding module family 50 protein</fullName>
    </submittedName>
</protein>
<sequence length="185" mass="18960">MDSTSSLNRAKTLQATCSFAIAASSGDTCDSFAAEWGLTKQTFESLNPGVSCPNLGVGQNYCVVGTVSSAPPSGSSSSSALPAKTSSTLVTSTRVSTTSSSTTSDQPQQTSTAANCNNFYLVQPGDSCPPIENDCNKFYLVKSGDSCATIATSQGTTAANIEKWNPGVGSTCTTLWLGDYICVGV</sequence>
<dbReference type="PANTHER" id="PTHR34997:SF1">
    <property type="entry name" value="PEPTIDOGLYCAN-BINDING LYSIN DOMAIN"/>
    <property type="match status" value="1"/>
</dbReference>
<comment type="similarity">
    <text evidence="3">Belongs to the secreted LysM effector family.</text>
</comment>
<dbReference type="Pfam" id="PF01476">
    <property type="entry name" value="LysM"/>
    <property type="match status" value="2"/>
</dbReference>
<evidence type="ECO:0000256" key="1">
    <source>
        <dbReference type="ARBA" id="ARBA00022669"/>
    </source>
</evidence>
<evidence type="ECO:0000313" key="6">
    <source>
        <dbReference type="EMBL" id="PTB35488.1"/>
    </source>
</evidence>
<evidence type="ECO:0000256" key="2">
    <source>
        <dbReference type="ARBA" id="ARBA00023026"/>
    </source>
</evidence>
<keyword evidence="1" id="KW-0147">Chitin-binding</keyword>
<keyword evidence="2" id="KW-0843">Virulence</keyword>
<dbReference type="CDD" id="cd00118">
    <property type="entry name" value="LysM"/>
    <property type="match status" value="2"/>
</dbReference>
<dbReference type="PROSITE" id="PS51782">
    <property type="entry name" value="LYSM"/>
    <property type="match status" value="2"/>
</dbReference>
<dbReference type="EMBL" id="KZ679275">
    <property type="protein sequence ID" value="PTB35488.1"/>
    <property type="molecule type" value="Genomic_DNA"/>
</dbReference>
<feature type="region of interest" description="Disordered" evidence="4">
    <location>
        <begin position="92"/>
        <end position="111"/>
    </location>
</feature>
<name>A0A2T3YSE3_TRIA4</name>
<dbReference type="SUPFAM" id="SSF54106">
    <property type="entry name" value="LysM domain"/>
    <property type="match status" value="2"/>
</dbReference>
<dbReference type="InterPro" id="IPR036779">
    <property type="entry name" value="LysM_dom_sf"/>
</dbReference>
<dbReference type="GO" id="GO:0008061">
    <property type="term" value="F:chitin binding"/>
    <property type="evidence" value="ECO:0007669"/>
    <property type="project" value="UniProtKB-KW"/>
</dbReference>
<evidence type="ECO:0000256" key="3">
    <source>
        <dbReference type="ARBA" id="ARBA00044955"/>
    </source>
</evidence>
<gene>
    <name evidence="6" type="ORF">M441DRAFT_452337</name>
</gene>
<feature type="domain" description="LysM" evidence="5">
    <location>
        <begin position="137"/>
        <end position="183"/>
    </location>
</feature>
<evidence type="ECO:0000313" key="7">
    <source>
        <dbReference type="Proteomes" id="UP000240493"/>
    </source>
</evidence>
<feature type="domain" description="LysM" evidence="5">
    <location>
        <begin position="19"/>
        <end position="63"/>
    </location>
</feature>
<dbReference type="PANTHER" id="PTHR34997">
    <property type="entry name" value="AM15"/>
    <property type="match status" value="1"/>
</dbReference>
<evidence type="ECO:0000256" key="4">
    <source>
        <dbReference type="SAM" id="MobiDB-lite"/>
    </source>
</evidence>
<organism evidence="6 7">
    <name type="scientific">Trichoderma asperellum (strain ATCC 204424 / CBS 433.97 / NBRC 101777)</name>
    <dbReference type="NCBI Taxonomy" id="1042311"/>
    <lineage>
        <taxon>Eukaryota</taxon>
        <taxon>Fungi</taxon>
        <taxon>Dikarya</taxon>
        <taxon>Ascomycota</taxon>
        <taxon>Pezizomycotina</taxon>
        <taxon>Sordariomycetes</taxon>
        <taxon>Hypocreomycetidae</taxon>
        <taxon>Hypocreales</taxon>
        <taxon>Hypocreaceae</taxon>
        <taxon>Trichoderma</taxon>
    </lineage>
</organism>
<dbReference type="SMART" id="SM00257">
    <property type="entry name" value="LysM"/>
    <property type="match status" value="2"/>
</dbReference>
<dbReference type="AlphaFoldDB" id="A0A2T3YSE3"/>